<organism evidence="1 2">
    <name type="scientific">Neophaeococcomyces mojaviensis</name>
    <dbReference type="NCBI Taxonomy" id="3383035"/>
    <lineage>
        <taxon>Eukaryota</taxon>
        <taxon>Fungi</taxon>
        <taxon>Dikarya</taxon>
        <taxon>Ascomycota</taxon>
        <taxon>Pezizomycotina</taxon>
        <taxon>Eurotiomycetes</taxon>
        <taxon>Chaetothyriomycetidae</taxon>
        <taxon>Chaetothyriales</taxon>
        <taxon>Chaetothyriales incertae sedis</taxon>
        <taxon>Neophaeococcomyces</taxon>
    </lineage>
</organism>
<dbReference type="Proteomes" id="UP001172386">
    <property type="component" value="Unassembled WGS sequence"/>
</dbReference>
<evidence type="ECO:0000313" key="2">
    <source>
        <dbReference type="Proteomes" id="UP001172386"/>
    </source>
</evidence>
<gene>
    <name evidence="1" type="ORF">H2198_003157</name>
</gene>
<evidence type="ECO:0000313" key="1">
    <source>
        <dbReference type="EMBL" id="KAJ9659428.1"/>
    </source>
</evidence>
<comment type="caution">
    <text evidence="1">The sequence shown here is derived from an EMBL/GenBank/DDBJ whole genome shotgun (WGS) entry which is preliminary data.</text>
</comment>
<proteinExistence type="predicted"/>
<name>A0ACC3AC91_9EURO</name>
<sequence>MLLSWRLDLLEPWKQESLDDFSNKIAPQMVVIDDEHNGWRYLVLPLAYTDELILDTVLAVAAYHYDANYGKTLYTPSKWYMEAIRRLQQRRDLVIRDVFDAQKILLALLVLLVLVIVNGSSDFPSLFKILQSALTAVGGENALQKGELGCFLRRQIRKLRAYAAPLLSQEEGIDTLSTEASQGFECLYYYRDLYPDHKNWLSSISNIIRQARRIYLKRALAGPEAPPFTDLVEQFKCTLESIPSGALGEHVLVWSTFLAASESSMPEHRQFFSEVLLKHHRRNGFLNIPAAMKNLQHIWARQGCVSWTTLLPAFRIFIM</sequence>
<keyword evidence="2" id="KW-1185">Reference proteome</keyword>
<protein>
    <submittedName>
        <fullName evidence="1">Uncharacterized protein</fullName>
    </submittedName>
</protein>
<accession>A0ACC3AC91</accession>
<reference evidence="1" key="1">
    <citation type="submission" date="2022-10" db="EMBL/GenBank/DDBJ databases">
        <title>Culturing micro-colonial fungi from biological soil crusts in the Mojave desert and describing Neophaeococcomyces mojavensis, and introducing the new genera and species Taxawa tesnikishii.</title>
        <authorList>
            <person name="Kurbessoian T."/>
            <person name="Stajich J.E."/>
        </authorList>
    </citation>
    <scope>NUCLEOTIDE SEQUENCE</scope>
    <source>
        <strain evidence="1">JES_112</strain>
    </source>
</reference>
<dbReference type="EMBL" id="JAPDRQ010000040">
    <property type="protein sequence ID" value="KAJ9659428.1"/>
    <property type="molecule type" value="Genomic_DNA"/>
</dbReference>